<keyword evidence="4 6" id="KW-1133">Transmembrane helix</keyword>
<reference evidence="7 8" key="1">
    <citation type="journal article" date="2020" name="Biotechnol. Biofuels">
        <title>New insights from the biogas microbiome by comprehensive genome-resolved metagenomics of nearly 1600 species originating from multiple anaerobic digesters.</title>
        <authorList>
            <person name="Campanaro S."/>
            <person name="Treu L."/>
            <person name="Rodriguez-R L.M."/>
            <person name="Kovalovszki A."/>
            <person name="Ziels R.M."/>
            <person name="Maus I."/>
            <person name="Zhu X."/>
            <person name="Kougias P.G."/>
            <person name="Basile A."/>
            <person name="Luo G."/>
            <person name="Schluter A."/>
            <person name="Konstantinidis K.T."/>
            <person name="Angelidaki I."/>
        </authorList>
    </citation>
    <scope>NUCLEOTIDE SEQUENCE [LARGE SCALE GENOMIC DNA]</scope>
    <source>
        <strain evidence="7">AS27yjCOA_65</strain>
    </source>
</reference>
<sequence>MSAGLLLLVIIVIGTIFVIGVYNGLIQKKVACDNAWSQIDVQLKRRHDLIPNLIETVKGYAAHEKETLERVIQARNSAISAQNAVQVAQTENVLTGALRQLFALAENYPDLKANQNFLQLQEELVSTENKIGFARQHYNDSVELYNTSIQQFPGNIVVGFGSFPKREFWAMDESEAREAPKVKF</sequence>
<evidence type="ECO:0000256" key="3">
    <source>
        <dbReference type="ARBA" id="ARBA00022692"/>
    </source>
</evidence>
<dbReference type="SUPFAM" id="SSF140478">
    <property type="entry name" value="LemA-like"/>
    <property type="match status" value="1"/>
</dbReference>
<protein>
    <submittedName>
        <fullName evidence="7">LemA family protein</fullName>
    </submittedName>
</protein>
<evidence type="ECO:0000313" key="7">
    <source>
        <dbReference type="EMBL" id="NMC62352.1"/>
    </source>
</evidence>
<dbReference type="InterPro" id="IPR007156">
    <property type="entry name" value="MamQ_LemA"/>
</dbReference>
<dbReference type="Pfam" id="PF04011">
    <property type="entry name" value="LemA"/>
    <property type="match status" value="1"/>
</dbReference>
<dbReference type="GO" id="GO:0016020">
    <property type="term" value="C:membrane"/>
    <property type="evidence" value="ECO:0007669"/>
    <property type="project" value="UniProtKB-SubCell"/>
</dbReference>
<comment type="caution">
    <text evidence="7">The sequence shown here is derived from an EMBL/GenBank/DDBJ whole genome shotgun (WGS) entry which is preliminary data.</text>
</comment>
<comment type="subcellular location">
    <subcellularLocation>
        <location evidence="1">Membrane</location>
        <topology evidence="1">Single-pass membrane protein</topology>
    </subcellularLocation>
</comment>
<dbReference type="EMBL" id="JAAZON010000174">
    <property type="protein sequence ID" value="NMC62352.1"/>
    <property type="molecule type" value="Genomic_DNA"/>
</dbReference>
<dbReference type="Gene3D" id="1.20.1440.20">
    <property type="entry name" value="LemA-like domain"/>
    <property type="match status" value="1"/>
</dbReference>
<evidence type="ECO:0000313" key="8">
    <source>
        <dbReference type="Proteomes" id="UP000524246"/>
    </source>
</evidence>
<gene>
    <name evidence="7" type="ORF">GYA55_04220</name>
</gene>
<proteinExistence type="inferred from homology"/>
<evidence type="ECO:0000256" key="6">
    <source>
        <dbReference type="SAM" id="Phobius"/>
    </source>
</evidence>
<name>A0A7X9IJQ3_9DELT</name>
<dbReference type="PANTHER" id="PTHR34478">
    <property type="entry name" value="PROTEIN LEMA"/>
    <property type="match status" value="1"/>
</dbReference>
<dbReference type="AlphaFoldDB" id="A0A7X9IJQ3"/>
<evidence type="ECO:0000256" key="2">
    <source>
        <dbReference type="ARBA" id="ARBA00008854"/>
    </source>
</evidence>
<organism evidence="7 8">
    <name type="scientific">SAR324 cluster bacterium</name>
    <dbReference type="NCBI Taxonomy" id="2024889"/>
    <lineage>
        <taxon>Bacteria</taxon>
        <taxon>Deltaproteobacteria</taxon>
        <taxon>SAR324 cluster</taxon>
    </lineage>
</organism>
<dbReference type="PANTHER" id="PTHR34478:SF1">
    <property type="entry name" value="PROTEIN LEMA"/>
    <property type="match status" value="1"/>
</dbReference>
<keyword evidence="3 6" id="KW-0812">Transmembrane</keyword>
<evidence type="ECO:0000256" key="4">
    <source>
        <dbReference type="ARBA" id="ARBA00022989"/>
    </source>
</evidence>
<dbReference type="Proteomes" id="UP000524246">
    <property type="component" value="Unassembled WGS sequence"/>
</dbReference>
<feature type="transmembrane region" description="Helical" evidence="6">
    <location>
        <begin position="6"/>
        <end position="25"/>
    </location>
</feature>
<keyword evidence="5 6" id="KW-0472">Membrane</keyword>
<evidence type="ECO:0000256" key="1">
    <source>
        <dbReference type="ARBA" id="ARBA00004167"/>
    </source>
</evidence>
<accession>A0A7X9IJQ3</accession>
<comment type="similarity">
    <text evidence="2">Belongs to the LemA family.</text>
</comment>
<evidence type="ECO:0000256" key="5">
    <source>
        <dbReference type="ARBA" id="ARBA00023136"/>
    </source>
</evidence>
<dbReference type="InterPro" id="IPR023353">
    <property type="entry name" value="LemA-like_dom_sf"/>
</dbReference>